<feature type="non-terminal residue" evidence="3">
    <location>
        <position position="301"/>
    </location>
</feature>
<evidence type="ECO:0000313" key="4">
    <source>
        <dbReference type="Proteomes" id="UP000780801"/>
    </source>
</evidence>
<dbReference type="InterPro" id="IPR015915">
    <property type="entry name" value="Kelch-typ_b-propeller"/>
</dbReference>
<dbReference type="Gene3D" id="2.120.10.80">
    <property type="entry name" value="Kelch-type beta propeller"/>
    <property type="match status" value="2"/>
</dbReference>
<reference evidence="3" key="1">
    <citation type="journal article" date="2020" name="Fungal Divers.">
        <title>Resolving the Mortierellaceae phylogeny through synthesis of multi-gene phylogenetics and phylogenomics.</title>
        <authorList>
            <person name="Vandepol N."/>
            <person name="Liber J."/>
            <person name="Desiro A."/>
            <person name="Na H."/>
            <person name="Kennedy M."/>
            <person name="Barry K."/>
            <person name="Grigoriev I.V."/>
            <person name="Miller A.N."/>
            <person name="O'Donnell K."/>
            <person name="Stajich J.E."/>
            <person name="Bonito G."/>
        </authorList>
    </citation>
    <scope>NUCLEOTIDE SEQUENCE</scope>
    <source>
        <strain evidence="3">KOD1015</strain>
    </source>
</reference>
<proteinExistence type="predicted"/>
<dbReference type="Proteomes" id="UP000780801">
    <property type="component" value="Unassembled WGS sequence"/>
</dbReference>
<protein>
    <recommendedName>
        <fullName evidence="5">Kelch motif-containing protein</fullName>
    </recommendedName>
</protein>
<dbReference type="OrthoDB" id="432528at2759"/>
<evidence type="ECO:0000256" key="2">
    <source>
        <dbReference type="ARBA" id="ARBA00022737"/>
    </source>
</evidence>
<keyword evidence="2" id="KW-0677">Repeat</keyword>
<evidence type="ECO:0000313" key="3">
    <source>
        <dbReference type="EMBL" id="KAF9581157.1"/>
    </source>
</evidence>
<evidence type="ECO:0000256" key="1">
    <source>
        <dbReference type="ARBA" id="ARBA00022441"/>
    </source>
</evidence>
<name>A0A9P6KDY2_9FUNG</name>
<organism evidence="3 4">
    <name type="scientific">Lunasporangiospora selenospora</name>
    <dbReference type="NCBI Taxonomy" id="979761"/>
    <lineage>
        <taxon>Eukaryota</taxon>
        <taxon>Fungi</taxon>
        <taxon>Fungi incertae sedis</taxon>
        <taxon>Mucoromycota</taxon>
        <taxon>Mortierellomycotina</taxon>
        <taxon>Mortierellomycetes</taxon>
        <taxon>Mortierellales</taxon>
        <taxon>Mortierellaceae</taxon>
        <taxon>Lunasporangiospora</taxon>
    </lineage>
</organism>
<dbReference type="EMBL" id="JAABOA010001640">
    <property type="protein sequence ID" value="KAF9581157.1"/>
    <property type="molecule type" value="Genomic_DNA"/>
</dbReference>
<dbReference type="PANTHER" id="PTHR46093">
    <property type="entry name" value="ACYL-COA-BINDING DOMAIN-CONTAINING PROTEIN 5"/>
    <property type="match status" value="1"/>
</dbReference>
<keyword evidence="4" id="KW-1185">Reference proteome</keyword>
<evidence type="ECO:0008006" key="5">
    <source>
        <dbReference type="Google" id="ProtNLM"/>
    </source>
</evidence>
<sequence length="301" mass="31746">MSSPSPRWFHASALLGNAIYFTGGTTKDGSGKNQILDETLALDISRSWTIDHPAFTTLTRMPTPLSGHSLSKIPDSTRLLVAGGESGSASAYLPIQLFETAGGSWSAPKLSKNDTVAFHRLYHATVTTGKDGALLHGGYLTSSANGTVVSTLITLKASNDFKPTTSTPVALAKNAPALARHTMTLTSNGFALILGGVDSKGTAVGLNQAHVLDTQAGNTEWKVQTLTGTPPEPRMAFSAVMINVTTLVVFGGTADYRSAFTQPFYLDLPTWTWSSPEAQGEAPNRWGHTATMVGSSMVVAF</sequence>
<keyword evidence="1" id="KW-0880">Kelch repeat</keyword>
<dbReference type="InterPro" id="IPR011043">
    <property type="entry name" value="Gal_Oxase/kelch_b-propeller"/>
</dbReference>
<dbReference type="SUPFAM" id="SSF50965">
    <property type="entry name" value="Galactose oxidase, central domain"/>
    <property type="match status" value="1"/>
</dbReference>
<dbReference type="PANTHER" id="PTHR46093:SF18">
    <property type="entry name" value="FIBRONECTIN TYPE-III DOMAIN-CONTAINING PROTEIN"/>
    <property type="match status" value="1"/>
</dbReference>
<accession>A0A9P6KDY2</accession>
<dbReference type="Pfam" id="PF24681">
    <property type="entry name" value="Kelch_KLHDC2_KLHL20_DRC7"/>
    <property type="match status" value="1"/>
</dbReference>
<comment type="caution">
    <text evidence="3">The sequence shown here is derived from an EMBL/GenBank/DDBJ whole genome shotgun (WGS) entry which is preliminary data.</text>
</comment>
<dbReference type="SUPFAM" id="SSF117281">
    <property type="entry name" value="Kelch motif"/>
    <property type="match status" value="1"/>
</dbReference>
<gene>
    <name evidence="3" type="ORF">BGW38_001938</name>
</gene>
<dbReference type="AlphaFoldDB" id="A0A9P6KDY2"/>